<name>A0ABV5ZLJ6_9BACT</name>
<feature type="domain" description="Peptidase M15A C-terminal" evidence="1">
    <location>
        <begin position="12"/>
        <end position="105"/>
    </location>
</feature>
<dbReference type="Proteomes" id="UP001589688">
    <property type="component" value="Unassembled WGS sequence"/>
</dbReference>
<proteinExistence type="predicted"/>
<dbReference type="InterPro" id="IPR009045">
    <property type="entry name" value="Zn_M74/Hedgehog-like"/>
</dbReference>
<comment type="caution">
    <text evidence="2">The sequence shown here is derived from an EMBL/GenBank/DDBJ whole genome shotgun (WGS) entry which is preliminary data.</text>
</comment>
<sequence>MTTQEREHISEHFTWYELTRSGAALEHALDNTPNDRQRQALRALAENVLEPLRRRFGPIVVSSGFRSPAVNRLVGGVPGSQHLRGEAADIVIGDVDRGLRICHHIRRHLDFDQLIFEPLGFPTPRWLHVSYTATRRNRREMV</sequence>
<organism evidence="2 3">
    <name type="scientific">Hallella seregens ATCC 51272</name>
    <dbReference type="NCBI Taxonomy" id="1336250"/>
    <lineage>
        <taxon>Bacteria</taxon>
        <taxon>Pseudomonadati</taxon>
        <taxon>Bacteroidota</taxon>
        <taxon>Bacteroidia</taxon>
        <taxon>Bacteroidales</taxon>
        <taxon>Prevotellaceae</taxon>
        <taxon>Hallella</taxon>
    </lineage>
</organism>
<dbReference type="SUPFAM" id="SSF55166">
    <property type="entry name" value="Hedgehog/DD-peptidase"/>
    <property type="match status" value="1"/>
</dbReference>
<gene>
    <name evidence="2" type="ORF">ACFFK8_04115</name>
</gene>
<dbReference type="Gene3D" id="3.30.1380.10">
    <property type="match status" value="1"/>
</dbReference>
<protein>
    <submittedName>
        <fullName evidence="2">D-Ala-D-Ala carboxypeptidase family metallohydrolase</fullName>
    </submittedName>
</protein>
<accession>A0ABV5ZLJ6</accession>
<dbReference type="RefSeq" id="WP_027953190.1">
    <property type="nucleotide sequence ID" value="NZ_JBHLZF010000001.1"/>
</dbReference>
<evidence type="ECO:0000313" key="3">
    <source>
        <dbReference type="Proteomes" id="UP001589688"/>
    </source>
</evidence>
<evidence type="ECO:0000313" key="2">
    <source>
        <dbReference type="EMBL" id="MFB9897019.1"/>
    </source>
</evidence>
<dbReference type="GO" id="GO:0004180">
    <property type="term" value="F:carboxypeptidase activity"/>
    <property type="evidence" value="ECO:0007669"/>
    <property type="project" value="UniProtKB-KW"/>
</dbReference>
<evidence type="ECO:0000259" key="1">
    <source>
        <dbReference type="Pfam" id="PF08291"/>
    </source>
</evidence>
<keyword evidence="2" id="KW-0121">Carboxypeptidase</keyword>
<dbReference type="EMBL" id="JBHLZF010000001">
    <property type="protein sequence ID" value="MFB9897019.1"/>
    <property type="molecule type" value="Genomic_DNA"/>
</dbReference>
<keyword evidence="2" id="KW-0378">Hydrolase</keyword>
<keyword evidence="3" id="KW-1185">Reference proteome</keyword>
<keyword evidence="2" id="KW-0645">Protease</keyword>
<dbReference type="Pfam" id="PF08291">
    <property type="entry name" value="Peptidase_M15_3"/>
    <property type="match status" value="1"/>
</dbReference>
<reference evidence="2 3" key="1">
    <citation type="submission" date="2024-09" db="EMBL/GenBank/DDBJ databases">
        <authorList>
            <person name="Sun Q."/>
            <person name="Mori K."/>
        </authorList>
    </citation>
    <scope>NUCLEOTIDE SEQUENCE [LARGE SCALE GENOMIC DNA]</scope>
    <source>
        <strain evidence="2 3">ATCC 51272</strain>
    </source>
</reference>
<dbReference type="InterPro" id="IPR013230">
    <property type="entry name" value="Peptidase_M15A_C"/>
</dbReference>